<organism evidence="2 3">
    <name type="scientific">Caballeronia fortuita</name>
    <dbReference type="NCBI Taxonomy" id="1777138"/>
    <lineage>
        <taxon>Bacteria</taxon>
        <taxon>Pseudomonadati</taxon>
        <taxon>Pseudomonadota</taxon>
        <taxon>Betaproteobacteria</taxon>
        <taxon>Burkholderiales</taxon>
        <taxon>Burkholderiaceae</taxon>
        <taxon>Caballeronia</taxon>
    </lineage>
</organism>
<dbReference type="Gene3D" id="3.40.390.10">
    <property type="entry name" value="Collagenase (Catalytic Domain)"/>
    <property type="match status" value="1"/>
</dbReference>
<dbReference type="InterPro" id="IPR029463">
    <property type="entry name" value="Lys_MEP"/>
</dbReference>
<evidence type="ECO:0000313" key="2">
    <source>
        <dbReference type="EMBL" id="SAK71187.1"/>
    </source>
</evidence>
<dbReference type="Pfam" id="PF14521">
    <property type="entry name" value="Aspzincin_M35"/>
    <property type="match status" value="1"/>
</dbReference>
<evidence type="ECO:0000259" key="1">
    <source>
        <dbReference type="SMART" id="SM01351"/>
    </source>
</evidence>
<dbReference type="InterPro" id="IPR024079">
    <property type="entry name" value="MetalloPept_cat_dom_sf"/>
</dbReference>
<comment type="caution">
    <text evidence="2">The sequence shown here is derived from an EMBL/GenBank/DDBJ whole genome shotgun (WGS) entry which is preliminary data.</text>
</comment>
<dbReference type="RefSeq" id="WP_061135201.1">
    <property type="nucleotide sequence ID" value="NZ_FCNX02000007.1"/>
</dbReference>
<keyword evidence="3" id="KW-1185">Reference proteome</keyword>
<sequence length="219" mass="25083">MSEYFEIHRSMTNTVEGSFVTIDVSTDRICPNMSNKEFREMATRLIEWSNILLNRRLDDLRRNDARTKERMRKWFGRDDEATRMYLLDGFTKVSSIMSELKPTHLIRSGADEDRALGCAPNLNDLDGEAAHVCSPNIQNRRIAIGLQFCNVLTDFREFQDSRVSTLIHEVTHFVDTFGSGDPRYVISTPLALWGQTNQTLALKNADSLAAFVIYDEKLP</sequence>
<dbReference type="EMBL" id="FCNX02000007">
    <property type="protein sequence ID" value="SAK71187.1"/>
    <property type="molecule type" value="Genomic_DNA"/>
</dbReference>
<dbReference type="SUPFAM" id="SSF55486">
    <property type="entry name" value="Metalloproteases ('zincins'), catalytic domain"/>
    <property type="match status" value="1"/>
</dbReference>
<evidence type="ECO:0000313" key="3">
    <source>
        <dbReference type="Proteomes" id="UP000054903"/>
    </source>
</evidence>
<accession>A0A158BPI1</accession>
<protein>
    <submittedName>
        <fullName evidence="2">Peptidase M35</fullName>
    </submittedName>
</protein>
<feature type="domain" description="Lysine-specific metallo-endopeptidase" evidence="1">
    <location>
        <begin position="58"/>
        <end position="213"/>
    </location>
</feature>
<dbReference type="AlphaFoldDB" id="A0A158BPI1"/>
<proteinExistence type="predicted"/>
<dbReference type="Proteomes" id="UP000054903">
    <property type="component" value="Unassembled WGS sequence"/>
</dbReference>
<dbReference type="InterPro" id="IPR034108">
    <property type="entry name" value="Pept_M35-like_proteobacteria"/>
</dbReference>
<reference evidence="2" key="1">
    <citation type="submission" date="2016-01" db="EMBL/GenBank/DDBJ databases">
        <authorList>
            <person name="Peeters C."/>
        </authorList>
    </citation>
    <scope>NUCLEOTIDE SEQUENCE</scope>
    <source>
        <strain evidence="2">LMG 29320</strain>
    </source>
</reference>
<dbReference type="SMART" id="SM01351">
    <property type="entry name" value="Aspzincin_M35"/>
    <property type="match status" value="1"/>
</dbReference>
<dbReference type="CDD" id="cd11007">
    <property type="entry name" value="M35_like_1"/>
    <property type="match status" value="1"/>
</dbReference>
<dbReference type="GO" id="GO:0004222">
    <property type="term" value="F:metalloendopeptidase activity"/>
    <property type="evidence" value="ECO:0007669"/>
    <property type="project" value="InterPro"/>
</dbReference>
<gene>
    <name evidence="2" type="ORF">AWB77_02990</name>
</gene>
<dbReference type="OrthoDB" id="8841651at2"/>
<name>A0A158BPI1_9BURK</name>